<protein>
    <recommendedName>
        <fullName evidence="3">Peroxiredoxin</fullName>
    </recommendedName>
</protein>
<organism evidence="1 2">
    <name type="scientific">Ktedonobacter robiniae</name>
    <dbReference type="NCBI Taxonomy" id="2778365"/>
    <lineage>
        <taxon>Bacteria</taxon>
        <taxon>Bacillati</taxon>
        <taxon>Chloroflexota</taxon>
        <taxon>Ktedonobacteria</taxon>
        <taxon>Ktedonobacterales</taxon>
        <taxon>Ktedonobacteraceae</taxon>
        <taxon>Ktedonobacter</taxon>
    </lineage>
</organism>
<sequence>MAENICLMLTEATTTNALVRVLKMAVAAVDLNKRTVLYVDGRWAELARAGEFEQREREMKMLYKLSAVELFRHFQNAGGQLWISSFHVQQMDLGKRPLVAGATVVDEKTLLTFLTQGTVVLNF</sequence>
<evidence type="ECO:0000313" key="1">
    <source>
        <dbReference type="EMBL" id="GHO60058.1"/>
    </source>
</evidence>
<keyword evidence="2" id="KW-1185">Reference proteome</keyword>
<reference evidence="1 2" key="1">
    <citation type="journal article" date="2021" name="Int. J. Syst. Evol. Microbiol.">
        <title>Reticulibacter mediterranei gen. nov., sp. nov., within the new family Reticulibacteraceae fam. nov., and Ktedonospora formicarum gen. nov., sp. nov., Ktedonobacter robiniae sp. nov., Dictyobacter formicarum sp. nov. and Dictyobacter arantiisoli sp. nov., belonging to the class Ktedonobacteria.</title>
        <authorList>
            <person name="Yabe S."/>
            <person name="Zheng Y."/>
            <person name="Wang C.M."/>
            <person name="Sakai Y."/>
            <person name="Abe K."/>
            <person name="Yokota A."/>
            <person name="Donadio S."/>
            <person name="Cavaletti L."/>
            <person name="Monciardini P."/>
        </authorList>
    </citation>
    <scope>NUCLEOTIDE SEQUENCE [LARGE SCALE GENOMIC DNA]</scope>
    <source>
        <strain evidence="1 2">SOSP1-30</strain>
    </source>
</reference>
<dbReference type="RefSeq" id="WP_201376239.1">
    <property type="nucleotide sequence ID" value="NZ_BNJG01000004.1"/>
</dbReference>
<evidence type="ECO:0000313" key="2">
    <source>
        <dbReference type="Proteomes" id="UP000654345"/>
    </source>
</evidence>
<dbReference type="Gene3D" id="3.40.1260.10">
    <property type="entry name" value="DsrEFH-like"/>
    <property type="match status" value="1"/>
</dbReference>
<gene>
    <name evidence="1" type="ORF">KSB_85330</name>
</gene>
<proteinExistence type="predicted"/>
<comment type="caution">
    <text evidence="1">The sequence shown here is derived from an EMBL/GenBank/DDBJ whole genome shotgun (WGS) entry which is preliminary data.</text>
</comment>
<dbReference type="EMBL" id="BNJG01000004">
    <property type="protein sequence ID" value="GHO60058.1"/>
    <property type="molecule type" value="Genomic_DNA"/>
</dbReference>
<dbReference type="Proteomes" id="UP000654345">
    <property type="component" value="Unassembled WGS sequence"/>
</dbReference>
<dbReference type="SUPFAM" id="SSF75169">
    <property type="entry name" value="DsrEFH-like"/>
    <property type="match status" value="1"/>
</dbReference>
<name>A0ABQ3V536_9CHLR</name>
<accession>A0ABQ3V536</accession>
<dbReference type="InterPro" id="IPR027396">
    <property type="entry name" value="DsrEFH-like"/>
</dbReference>
<evidence type="ECO:0008006" key="3">
    <source>
        <dbReference type="Google" id="ProtNLM"/>
    </source>
</evidence>